<protein>
    <submittedName>
        <fullName evidence="3">Uncharacterized protein</fullName>
    </submittedName>
</protein>
<feature type="region of interest" description="Disordered" evidence="1">
    <location>
        <begin position="1"/>
        <end position="54"/>
    </location>
</feature>
<proteinExistence type="predicted"/>
<keyword evidence="2" id="KW-0472">Membrane</keyword>
<keyword evidence="2" id="KW-0812">Transmembrane</keyword>
<feature type="transmembrane region" description="Helical" evidence="2">
    <location>
        <begin position="81"/>
        <end position="106"/>
    </location>
</feature>
<keyword evidence="4" id="KW-1185">Reference proteome</keyword>
<evidence type="ECO:0000256" key="2">
    <source>
        <dbReference type="SAM" id="Phobius"/>
    </source>
</evidence>
<organism evidence="3 4">
    <name type="scientific">Nocardioides humilatus</name>
    <dbReference type="NCBI Taxonomy" id="2607660"/>
    <lineage>
        <taxon>Bacteria</taxon>
        <taxon>Bacillati</taxon>
        <taxon>Actinomycetota</taxon>
        <taxon>Actinomycetes</taxon>
        <taxon>Propionibacteriales</taxon>
        <taxon>Nocardioidaceae</taxon>
        <taxon>Nocardioides</taxon>
    </lineage>
</organism>
<evidence type="ECO:0000313" key="4">
    <source>
        <dbReference type="Proteomes" id="UP000325003"/>
    </source>
</evidence>
<feature type="compositionally biased region" description="Pro residues" evidence="1">
    <location>
        <begin position="1"/>
        <end position="34"/>
    </location>
</feature>
<evidence type="ECO:0000313" key="3">
    <source>
        <dbReference type="EMBL" id="KAA1421691.1"/>
    </source>
</evidence>
<sequence>MSQPPYGAPPPPGQPQQGYPPAPPPAYPPAPPQGYPAAPQPGVAQPPAYLQAGAPVGGPAPVGYAARPGLPPPPPNKKRTIGLLMGFLTAFALLGFAGLVLLISLID</sequence>
<feature type="region of interest" description="Disordered" evidence="1">
    <location>
        <begin position="60"/>
        <end position="79"/>
    </location>
</feature>
<name>A0A5B1LLT6_9ACTN</name>
<evidence type="ECO:0000256" key="1">
    <source>
        <dbReference type="SAM" id="MobiDB-lite"/>
    </source>
</evidence>
<dbReference type="AlphaFoldDB" id="A0A5B1LLT6"/>
<dbReference type="EMBL" id="VUJV01000001">
    <property type="protein sequence ID" value="KAA1421691.1"/>
    <property type="molecule type" value="Genomic_DNA"/>
</dbReference>
<feature type="compositionally biased region" description="Low complexity" evidence="1">
    <location>
        <begin position="35"/>
        <end position="54"/>
    </location>
</feature>
<comment type="caution">
    <text evidence="3">The sequence shown here is derived from an EMBL/GenBank/DDBJ whole genome shotgun (WGS) entry which is preliminary data.</text>
</comment>
<dbReference type="Proteomes" id="UP000325003">
    <property type="component" value="Unassembled WGS sequence"/>
</dbReference>
<reference evidence="3 4" key="1">
    <citation type="submission" date="2019-09" db="EMBL/GenBank/DDBJ databases">
        <title>Nocardioides panacisoli sp. nov., isolated from the soil of a ginseng field.</title>
        <authorList>
            <person name="Cho C."/>
        </authorList>
    </citation>
    <scope>NUCLEOTIDE SEQUENCE [LARGE SCALE GENOMIC DNA]</scope>
    <source>
        <strain evidence="3 4">BN130099</strain>
    </source>
</reference>
<reference evidence="3 4" key="2">
    <citation type="submission" date="2019-09" db="EMBL/GenBank/DDBJ databases">
        <authorList>
            <person name="Jin C."/>
        </authorList>
    </citation>
    <scope>NUCLEOTIDE SEQUENCE [LARGE SCALE GENOMIC DNA]</scope>
    <source>
        <strain evidence="3 4">BN130099</strain>
    </source>
</reference>
<dbReference type="RefSeq" id="WP_149727152.1">
    <property type="nucleotide sequence ID" value="NZ_VUJV01000001.1"/>
</dbReference>
<accession>A0A5B1LLT6</accession>
<keyword evidence="2" id="KW-1133">Transmembrane helix</keyword>
<gene>
    <name evidence="3" type="ORF">F0U44_05295</name>
</gene>